<dbReference type="SMART" id="SM00421">
    <property type="entry name" value="HTH_LUXR"/>
    <property type="match status" value="2"/>
</dbReference>
<dbReference type="Proteomes" id="UP000334990">
    <property type="component" value="Unassembled WGS sequence"/>
</dbReference>
<evidence type="ECO:0000256" key="1">
    <source>
        <dbReference type="ARBA" id="ARBA00023015"/>
    </source>
</evidence>
<feature type="domain" description="HTH luxR-type" evidence="4">
    <location>
        <begin position="9"/>
        <end position="74"/>
    </location>
</feature>
<organism evidence="5 6">
    <name type="scientific">Acrocarpospora corrugata</name>
    <dbReference type="NCBI Taxonomy" id="35763"/>
    <lineage>
        <taxon>Bacteria</taxon>
        <taxon>Bacillati</taxon>
        <taxon>Actinomycetota</taxon>
        <taxon>Actinomycetes</taxon>
        <taxon>Streptosporangiales</taxon>
        <taxon>Streptosporangiaceae</taxon>
        <taxon>Acrocarpospora</taxon>
    </lineage>
</organism>
<dbReference type="Gene3D" id="1.10.10.10">
    <property type="entry name" value="Winged helix-like DNA-binding domain superfamily/Winged helix DNA-binding domain"/>
    <property type="match status" value="2"/>
</dbReference>
<comment type="caution">
    <text evidence="5">The sequence shown here is derived from an EMBL/GenBank/DDBJ whole genome shotgun (WGS) entry which is preliminary data.</text>
</comment>
<dbReference type="PANTHER" id="PTHR44688">
    <property type="entry name" value="DNA-BINDING TRANSCRIPTIONAL ACTIVATOR DEVR_DOSR"/>
    <property type="match status" value="1"/>
</dbReference>
<dbReference type="Pfam" id="PF00196">
    <property type="entry name" value="GerE"/>
    <property type="match status" value="2"/>
</dbReference>
<accession>A0A5M3VVV3</accession>
<dbReference type="SUPFAM" id="SSF46894">
    <property type="entry name" value="C-terminal effector domain of the bipartite response regulators"/>
    <property type="match status" value="2"/>
</dbReference>
<dbReference type="InterPro" id="IPR016032">
    <property type="entry name" value="Sig_transdc_resp-reg_C-effctor"/>
</dbReference>
<evidence type="ECO:0000259" key="4">
    <source>
        <dbReference type="PROSITE" id="PS50043"/>
    </source>
</evidence>
<name>A0A5M3VVV3_9ACTN</name>
<dbReference type="InterPro" id="IPR000792">
    <property type="entry name" value="Tscrpt_reg_LuxR_C"/>
</dbReference>
<evidence type="ECO:0000256" key="2">
    <source>
        <dbReference type="ARBA" id="ARBA00023125"/>
    </source>
</evidence>
<evidence type="ECO:0000256" key="3">
    <source>
        <dbReference type="ARBA" id="ARBA00023163"/>
    </source>
</evidence>
<keyword evidence="1" id="KW-0805">Transcription regulation</keyword>
<dbReference type="EMBL" id="BLAD01000043">
    <property type="protein sequence ID" value="GES00080.1"/>
    <property type="molecule type" value="Genomic_DNA"/>
</dbReference>
<feature type="domain" description="HTH luxR-type" evidence="4">
    <location>
        <begin position="218"/>
        <end position="283"/>
    </location>
</feature>
<sequence length="293" mass="31353">MHMDRTLEKPGTEVAMTSSELTVLNLLGSGLSTARIAASLGVTTCAVEACKRGIYRKLGVVSQAHAVAKAISLGFFDHHRPLPDNGRTRPEVVIVHARPGAGRDRVAETLVGCGQSFAVLRDAAGAHWLQWRRGTLAAVLIDPDPGDWRLPAQLGAPTLVVCSAPPDLAAVGEAVRHGARALVWREDVPEDLCGMLSLMCRGYFTMTALCLDAFTTGMPAHPPELTARERDVLSSIALGHTIGQTARRLGITAKTVESVQARLFLRLGARTRSEALIISHRLGLVERPRDGAS</sequence>
<proteinExistence type="predicted"/>
<dbReference type="PRINTS" id="PR00038">
    <property type="entry name" value="HTHLUXR"/>
</dbReference>
<gene>
    <name evidence="5" type="ORF">Acor_21430</name>
</gene>
<dbReference type="PANTHER" id="PTHR44688:SF16">
    <property type="entry name" value="DNA-BINDING TRANSCRIPTIONAL ACTIVATOR DEVR_DOSR"/>
    <property type="match status" value="1"/>
</dbReference>
<keyword evidence="3" id="KW-0804">Transcription</keyword>
<dbReference type="CDD" id="cd06170">
    <property type="entry name" value="LuxR_C_like"/>
    <property type="match status" value="2"/>
</dbReference>
<keyword evidence="6" id="KW-1185">Reference proteome</keyword>
<dbReference type="InterPro" id="IPR036388">
    <property type="entry name" value="WH-like_DNA-bd_sf"/>
</dbReference>
<reference evidence="5 6" key="1">
    <citation type="submission" date="2019-10" db="EMBL/GenBank/DDBJ databases">
        <title>Whole genome shotgun sequence of Acrocarpospora corrugata NBRC 13972.</title>
        <authorList>
            <person name="Ichikawa N."/>
            <person name="Kimura A."/>
            <person name="Kitahashi Y."/>
            <person name="Komaki H."/>
            <person name="Oguchi A."/>
        </authorList>
    </citation>
    <scope>NUCLEOTIDE SEQUENCE [LARGE SCALE GENOMIC DNA]</scope>
    <source>
        <strain evidence="5 6">NBRC 13972</strain>
    </source>
</reference>
<protein>
    <submittedName>
        <fullName evidence="5">Helix-turn-helix transcriptional regulator</fullName>
    </submittedName>
</protein>
<dbReference type="GO" id="GO:0003677">
    <property type="term" value="F:DNA binding"/>
    <property type="evidence" value="ECO:0007669"/>
    <property type="project" value="UniProtKB-KW"/>
</dbReference>
<dbReference type="AlphaFoldDB" id="A0A5M3VVV3"/>
<keyword evidence="2" id="KW-0238">DNA-binding</keyword>
<dbReference type="GO" id="GO:0006355">
    <property type="term" value="P:regulation of DNA-templated transcription"/>
    <property type="evidence" value="ECO:0007669"/>
    <property type="project" value="InterPro"/>
</dbReference>
<evidence type="ECO:0000313" key="6">
    <source>
        <dbReference type="Proteomes" id="UP000334990"/>
    </source>
</evidence>
<evidence type="ECO:0000313" key="5">
    <source>
        <dbReference type="EMBL" id="GES00080.1"/>
    </source>
</evidence>
<dbReference type="PROSITE" id="PS50043">
    <property type="entry name" value="HTH_LUXR_2"/>
    <property type="match status" value="2"/>
</dbReference>